<dbReference type="GO" id="GO:0015250">
    <property type="term" value="F:water channel activity"/>
    <property type="evidence" value="ECO:0007669"/>
    <property type="project" value="TreeGrafter"/>
</dbReference>
<dbReference type="InterPro" id="IPR034294">
    <property type="entry name" value="Aquaporin_transptr"/>
</dbReference>
<organism evidence="9 10">
    <name type="scientific">Oleoguttula mirabilis</name>
    <dbReference type="NCBI Taxonomy" id="1507867"/>
    <lineage>
        <taxon>Eukaryota</taxon>
        <taxon>Fungi</taxon>
        <taxon>Dikarya</taxon>
        <taxon>Ascomycota</taxon>
        <taxon>Pezizomycotina</taxon>
        <taxon>Dothideomycetes</taxon>
        <taxon>Dothideomycetidae</taxon>
        <taxon>Mycosphaerellales</taxon>
        <taxon>Teratosphaeriaceae</taxon>
        <taxon>Oleoguttula</taxon>
    </lineage>
</organism>
<sequence>MYAAGGRSTSNVMLVKEKHKATYMGPVGIGLALFVAELVGAFYTGGSLNSARSFGPCVTTGQFDPDHWVYWVGPALGAVIADGFIKVLEYEGEPGPRPLGGGGGGGEPEGEEE</sequence>
<evidence type="ECO:0000256" key="4">
    <source>
        <dbReference type="ARBA" id="ARBA00022989"/>
    </source>
</evidence>
<evidence type="ECO:0000256" key="7">
    <source>
        <dbReference type="SAM" id="MobiDB-lite"/>
    </source>
</evidence>
<keyword evidence="4 8" id="KW-1133">Transmembrane helix</keyword>
<keyword evidence="5 8" id="KW-0472">Membrane</keyword>
<evidence type="ECO:0000256" key="1">
    <source>
        <dbReference type="ARBA" id="ARBA00004141"/>
    </source>
</evidence>
<evidence type="ECO:0000256" key="2">
    <source>
        <dbReference type="ARBA" id="ARBA00006175"/>
    </source>
</evidence>
<reference evidence="9 10" key="1">
    <citation type="submission" date="2021-11" db="EMBL/GenBank/DDBJ databases">
        <title>Black yeast isolated from Biological Soil Crust.</title>
        <authorList>
            <person name="Kurbessoian T."/>
        </authorList>
    </citation>
    <scope>NUCLEOTIDE SEQUENCE [LARGE SCALE GENOMIC DNA]</scope>
    <source>
        <strain evidence="9 10">CCFEE 5522</strain>
    </source>
</reference>
<evidence type="ECO:0000313" key="9">
    <source>
        <dbReference type="EMBL" id="KAK4549933.1"/>
    </source>
</evidence>
<keyword evidence="10" id="KW-1185">Reference proteome</keyword>
<dbReference type="PRINTS" id="PR00783">
    <property type="entry name" value="MINTRINSICP"/>
</dbReference>
<feature type="region of interest" description="Disordered" evidence="7">
    <location>
        <begin position="92"/>
        <end position="113"/>
    </location>
</feature>
<protein>
    <recommendedName>
        <fullName evidence="11">Aquaporin</fullName>
    </recommendedName>
</protein>
<comment type="subcellular location">
    <subcellularLocation>
        <location evidence="1">Membrane</location>
        <topology evidence="1">Multi-pass membrane protein</topology>
    </subcellularLocation>
</comment>
<dbReference type="InterPro" id="IPR023271">
    <property type="entry name" value="Aquaporin-like"/>
</dbReference>
<name>A0AAV9JXY2_9PEZI</name>
<feature type="compositionally biased region" description="Gly residues" evidence="7">
    <location>
        <begin position="98"/>
        <end position="107"/>
    </location>
</feature>
<dbReference type="Pfam" id="PF00230">
    <property type="entry name" value="MIP"/>
    <property type="match status" value="1"/>
</dbReference>
<dbReference type="EMBL" id="JAVFHQ010000003">
    <property type="protein sequence ID" value="KAK4549933.1"/>
    <property type="molecule type" value="Genomic_DNA"/>
</dbReference>
<keyword evidence="6" id="KW-0813">Transport</keyword>
<proteinExistence type="inferred from homology"/>
<dbReference type="InterPro" id="IPR000425">
    <property type="entry name" value="MIP"/>
</dbReference>
<evidence type="ECO:0000256" key="3">
    <source>
        <dbReference type="ARBA" id="ARBA00022692"/>
    </source>
</evidence>
<dbReference type="SUPFAM" id="SSF81338">
    <property type="entry name" value="Aquaporin-like"/>
    <property type="match status" value="1"/>
</dbReference>
<gene>
    <name evidence="9" type="ORF">LTR36_005234</name>
</gene>
<dbReference type="GO" id="GO:0005886">
    <property type="term" value="C:plasma membrane"/>
    <property type="evidence" value="ECO:0007669"/>
    <property type="project" value="TreeGrafter"/>
</dbReference>
<comment type="similarity">
    <text evidence="2 6">Belongs to the MIP/aquaporin (TC 1.A.8) family.</text>
</comment>
<evidence type="ECO:0000256" key="6">
    <source>
        <dbReference type="RuleBase" id="RU000477"/>
    </source>
</evidence>
<dbReference type="PANTHER" id="PTHR19139:SF199">
    <property type="entry name" value="MIP17260P"/>
    <property type="match status" value="1"/>
</dbReference>
<evidence type="ECO:0000313" key="10">
    <source>
        <dbReference type="Proteomes" id="UP001324427"/>
    </source>
</evidence>
<evidence type="ECO:0008006" key="11">
    <source>
        <dbReference type="Google" id="ProtNLM"/>
    </source>
</evidence>
<comment type="caution">
    <text evidence="9">The sequence shown here is derived from an EMBL/GenBank/DDBJ whole genome shotgun (WGS) entry which is preliminary data.</text>
</comment>
<dbReference type="Gene3D" id="1.20.1080.10">
    <property type="entry name" value="Glycerol uptake facilitator protein"/>
    <property type="match status" value="1"/>
</dbReference>
<dbReference type="AlphaFoldDB" id="A0AAV9JXY2"/>
<accession>A0AAV9JXY2</accession>
<feature type="transmembrane region" description="Helical" evidence="8">
    <location>
        <begin position="21"/>
        <end position="43"/>
    </location>
</feature>
<keyword evidence="3 6" id="KW-0812">Transmembrane</keyword>
<evidence type="ECO:0000256" key="8">
    <source>
        <dbReference type="SAM" id="Phobius"/>
    </source>
</evidence>
<dbReference type="PANTHER" id="PTHR19139">
    <property type="entry name" value="AQUAPORIN TRANSPORTER"/>
    <property type="match status" value="1"/>
</dbReference>
<dbReference type="Proteomes" id="UP001324427">
    <property type="component" value="Unassembled WGS sequence"/>
</dbReference>
<evidence type="ECO:0000256" key="5">
    <source>
        <dbReference type="ARBA" id="ARBA00023136"/>
    </source>
</evidence>